<dbReference type="EMBL" id="SNZK01000001">
    <property type="protein sequence ID" value="TDR55757.1"/>
    <property type="molecule type" value="Genomic_DNA"/>
</dbReference>
<comment type="caution">
    <text evidence="1">The sequence shown here is derived from an EMBL/GenBank/DDBJ whole genome shotgun (WGS) entry which is preliminary data.</text>
</comment>
<evidence type="ECO:0000313" key="2">
    <source>
        <dbReference type="Proteomes" id="UP000295558"/>
    </source>
</evidence>
<name>A0A4R6ZSQ2_9LIST</name>
<proteinExistence type="predicted"/>
<dbReference type="AlphaFoldDB" id="A0A4R6ZSQ2"/>
<dbReference type="Proteomes" id="UP000295558">
    <property type="component" value="Unassembled WGS sequence"/>
</dbReference>
<protein>
    <submittedName>
        <fullName evidence="1">Uncharacterized protein</fullName>
    </submittedName>
</protein>
<keyword evidence="2" id="KW-1185">Reference proteome</keyword>
<accession>A0A4R6ZSQ2</accession>
<dbReference type="RefSeq" id="WP_260447851.1">
    <property type="nucleotide sequence ID" value="NZ_JAASUO010000019.1"/>
</dbReference>
<evidence type="ECO:0000313" key="1">
    <source>
        <dbReference type="EMBL" id="TDR55757.1"/>
    </source>
</evidence>
<reference evidence="1 2" key="1">
    <citation type="submission" date="2019-03" db="EMBL/GenBank/DDBJ databases">
        <title>Genomic Encyclopedia of Type Strains, Phase III (KMG-III): the genomes of soil and plant-associated and newly described type strains.</title>
        <authorList>
            <person name="Whitman W."/>
        </authorList>
    </citation>
    <scope>NUCLEOTIDE SEQUENCE [LARGE SCALE GENOMIC DNA]</scope>
    <source>
        <strain evidence="1 2">CECT 7972</strain>
    </source>
</reference>
<sequence length="43" mass="4937">MRIGMKPQTEGEIENSKNIYVLAVNYKWDSIISNGKILLKIEV</sequence>
<organism evidence="1 2">
    <name type="scientific">Listeria rocourtiae</name>
    <dbReference type="NCBI Taxonomy" id="647910"/>
    <lineage>
        <taxon>Bacteria</taxon>
        <taxon>Bacillati</taxon>
        <taxon>Bacillota</taxon>
        <taxon>Bacilli</taxon>
        <taxon>Bacillales</taxon>
        <taxon>Listeriaceae</taxon>
        <taxon>Listeria</taxon>
    </lineage>
</organism>
<gene>
    <name evidence="1" type="ORF">DFP96_101700</name>
</gene>